<reference evidence="2 3" key="1">
    <citation type="submission" date="2023-12" db="EMBL/GenBank/DDBJ databases">
        <title>Micromonospora sp. nov., isolated from Atacama Desert.</title>
        <authorList>
            <person name="Carro L."/>
            <person name="Golinska P."/>
            <person name="Klenk H.-P."/>
            <person name="Goodfellow M."/>
        </authorList>
    </citation>
    <scope>NUCLEOTIDE SEQUENCE [LARGE SCALE GENOMIC DNA]</scope>
    <source>
        <strain evidence="2 3">4G53</strain>
    </source>
</reference>
<gene>
    <name evidence="2" type="ORF">U2F25_33665</name>
</gene>
<dbReference type="Pfam" id="PF25794">
    <property type="entry name" value="SACS"/>
    <property type="match status" value="1"/>
</dbReference>
<dbReference type="NCBIfam" id="NF047352">
    <property type="entry name" value="P_loop_sacsin"/>
    <property type="match status" value="1"/>
</dbReference>
<dbReference type="InterPro" id="IPR058210">
    <property type="entry name" value="SACS/Nov_dom"/>
</dbReference>
<evidence type="ECO:0000313" key="3">
    <source>
        <dbReference type="Proteomes" id="UP001290101"/>
    </source>
</evidence>
<dbReference type="InterPro" id="IPR036890">
    <property type="entry name" value="HATPase_C_sf"/>
</dbReference>
<keyword evidence="3" id="KW-1185">Reference proteome</keyword>
<dbReference type="PANTHER" id="PTHR32387">
    <property type="entry name" value="WU:FJ29H11"/>
    <property type="match status" value="1"/>
</dbReference>
<protein>
    <recommendedName>
        <fullName evidence="1">Sacsin/Nov domain-containing protein</fullName>
    </recommendedName>
</protein>
<feature type="domain" description="Sacsin/Nov" evidence="1">
    <location>
        <begin position="67"/>
        <end position="116"/>
    </location>
</feature>
<dbReference type="RefSeq" id="WP_322443806.1">
    <property type="nucleotide sequence ID" value="NZ_JAXOTQ010000070.1"/>
</dbReference>
<dbReference type="SUPFAM" id="SSF55874">
    <property type="entry name" value="ATPase domain of HSP90 chaperone/DNA topoisomerase II/histidine kinase"/>
    <property type="match status" value="1"/>
</dbReference>
<organism evidence="2 3">
    <name type="scientific">Micromonospora sicca</name>
    <dbReference type="NCBI Taxonomy" id="2202420"/>
    <lineage>
        <taxon>Bacteria</taxon>
        <taxon>Bacillati</taxon>
        <taxon>Actinomycetota</taxon>
        <taxon>Actinomycetes</taxon>
        <taxon>Micromonosporales</taxon>
        <taxon>Micromonosporaceae</taxon>
        <taxon>Micromonospora</taxon>
    </lineage>
</organism>
<proteinExistence type="predicted"/>
<dbReference type="Gene3D" id="3.30.565.10">
    <property type="entry name" value="Histidine kinase-like ATPase, C-terminal domain"/>
    <property type="match status" value="1"/>
</dbReference>
<sequence length="1034" mass="115762">MPTDYTRIREDNIREYGEGTRHLDFLQRLYADRTHFIFELLQNAEDAGASRVAFALHADRLVVEHDGRPFNEQDVRGICGVDASTKTGELTSIGKFGIGFKSVYAYTRAPEVHSESEHFRIQHYVRPEPAECPADLDPDLTRFVFPFDRDDAPPHAARSEIGSGLERLDPVALIFLGHVGEVAIRGESGVTTLSRNARGGQSPDVELKVHENGRVTKHQYWRVYRRPLDHIGHPGQRVEVAFKLTGPGPDALVERVPRAPLVVYFPTDKPTGLGFLLQAPLRTTPARDNVPEHEPDNATIVAEAAQLMVDALEEMRRDGRLGLDVFEVLPVTPEAFPEGSLLRPLFDALRDAVQTRALLPVAGPMRHAPASRVRLARARSMQELLTPTQLGALTGMAEKLYWQPEQLTESRSPALWSYLRNTLGVAEITPEWVVSQLSTGFLASAEDEWLIRLYRFLAQSPALWREPRGHWDRPGPARTMPLIRLEDGRHVVPFGSDKRPHAYLPRTTPSSFPTVRRAIVADPDARSFLQRLGLTEPNAVDEVIMHVLPRYGGWTASVDDDQHDGDLPAILHALQTASGSRRTDLLKELRETAFLLCRWAGGTTYSYQRPSVAYWPDPDLEHYFLPSEHGWFLHQRYQRYRRQLSELGVADRVRFSLRESNPQGHVVIWSFHGSHRRGLHGFDPDLAIAGLDPALASPDHERSAYVWNQLLLPHANRLRGVVESSTRRDYVNSERADTTSTALEVAAAHAWLPTEDGSFVEPAMVSLDDLPNDFTPNQALADALGLRTSNIEQASAEFHLPVDFLQFVRKHPEKAAEMMQRLRYEWRGVDDTDQEVGAGLTPEGFADALQGSFDKAQVPAESRVDLPSTSGTVQAPAIRRQRTAEAIRQDLTDEPAPRDRFRALGRKVWDDKDPAVRQFLLEQYGGRCQICAATFPKRDGTPYFEVLHLVSHTAAAWIDRQGNALCLCPTCTSKFLHGHVASEDLLEQLLQWRTSAEGGSDNGLRIELCGQPVAICYTEKHLLDLQAMATVAGS</sequence>
<dbReference type="Proteomes" id="UP001290101">
    <property type="component" value="Unassembled WGS sequence"/>
</dbReference>
<evidence type="ECO:0000313" key="2">
    <source>
        <dbReference type="EMBL" id="MDZ5494338.1"/>
    </source>
</evidence>
<comment type="caution">
    <text evidence="2">The sequence shown here is derived from an EMBL/GenBank/DDBJ whole genome shotgun (WGS) entry which is preliminary data.</text>
</comment>
<accession>A0ABU5JNY3</accession>
<evidence type="ECO:0000259" key="1">
    <source>
        <dbReference type="Pfam" id="PF25794"/>
    </source>
</evidence>
<dbReference type="InterPro" id="IPR052957">
    <property type="entry name" value="Auxin_embryo_med"/>
</dbReference>
<dbReference type="EMBL" id="JAXOTQ010000070">
    <property type="protein sequence ID" value="MDZ5494338.1"/>
    <property type="molecule type" value="Genomic_DNA"/>
</dbReference>
<name>A0ABU5JNY3_9ACTN</name>
<dbReference type="PANTHER" id="PTHR32387:SF0">
    <property type="entry name" value="PROTEIN NO VEIN"/>
    <property type="match status" value="1"/>
</dbReference>